<organism evidence="1 2">
    <name type="scientific">Rhizobium setariae</name>
    <dbReference type="NCBI Taxonomy" id="2801340"/>
    <lineage>
        <taxon>Bacteria</taxon>
        <taxon>Pseudomonadati</taxon>
        <taxon>Pseudomonadota</taxon>
        <taxon>Alphaproteobacteria</taxon>
        <taxon>Hyphomicrobiales</taxon>
        <taxon>Rhizobiaceae</taxon>
        <taxon>Rhizobium/Agrobacterium group</taxon>
        <taxon>Rhizobium</taxon>
    </lineage>
</organism>
<evidence type="ECO:0000313" key="1">
    <source>
        <dbReference type="EMBL" id="MBL0372485.1"/>
    </source>
</evidence>
<reference evidence="1" key="1">
    <citation type="submission" date="2021-01" db="EMBL/GenBank/DDBJ databases">
        <title>Rhizobium sp. strain KVB221 16S ribosomal RNA gene Genome sequencing and assembly.</title>
        <authorList>
            <person name="Kang M."/>
        </authorList>
    </citation>
    <scope>NUCLEOTIDE SEQUENCE</scope>
    <source>
        <strain evidence="1">KVB221</strain>
    </source>
</reference>
<comment type="caution">
    <text evidence="1">The sequence shown here is derived from an EMBL/GenBank/DDBJ whole genome shotgun (WGS) entry which is preliminary data.</text>
</comment>
<dbReference type="Proteomes" id="UP000633219">
    <property type="component" value="Unassembled WGS sequence"/>
</dbReference>
<dbReference type="AlphaFoldDB" id="A0A937CKT7"/>
<gene>
    <name evidence="1" type="ORF">JJB09_10635</name>
</gene>
<evidence type="ECO:0000313" key="2">
    <source>
        <dbReference type="Proteomes" id="UP000633219"/>
    </source>
</evidence>
<sequence length="60" mass="7110">MIIMNGFPIGFFFPKRDFVQPLVNDERERTKVEHRQKDDDVAHEVEATTSGLSLYAYRFF</sequence>
<accession>A0A937CKT7</accession>
<name>A0A937CKT7_9HYPH</name>
<proteinExistence type="predicted"/>
<keyword evidence="2" id="KW-1185">Reference proteome</keyword>
<protein>
    <submittedName>
        <fullName evidence="1">Uncharacterized protein</fullName>
    </submittedName>
</protein>
<dbReference type="EMBL" id="JAEQNC010000005">
    <property type="protein sequence ID" value="MBL0372485.1"/>
    <property type="molecule type" value="Genomic_DNA"/>
</dbReference>
<dbReference type="RefSeq" id="WP_201657299.1">
    <property type="nucleotide sequence ID" value="NZ_JAEQNC010000005.1"/>
</dbReference>